<sequence length="41" mass="4603">MCGDGFAFDRAFMAWIRNGVAKTMGDVADEWQRRHTGTVPT</sequence>
<protein>
    <recommendedName>
        <fullName evidence="1">DUF6434 domain-containing protein</fullName>
    </recommendedName>
</protein>
<reference evidence="2 3" key="1">
    <citation type="submission" date="2022-06" db="EMBL/GenBank/DDBJ databases">
        <title>Dynamics of rice microbiomes reveals core vertical transmitted seed endophytes.</title>
        <authorList>
            <person name="Liao K."/>
            <person name="Zhang X."/>
        </authorList>
    </citation>
    <scope>NUCLEOTIDE SEQUENCE [LARGE SCALE GENOMIC DNA]</scope>
    <source>
        <strain evidence="2 3">YT10-10-1</strain>
    </source>
</reference>
<evidence type="ECO:0000313" key="2">
    <source>
        <dbReference type="EMBL" id="MCW0399025.1"/>
    </source>
</evidence>
<evidence type="ECO:0000313" key="3">
    <source>
        <dbReference type="Proteomes" id="UP001320843"/>
    </source>
</evidence>
<accession>A0ABT3DVJ9</accession>
<dbReference type="EMBL" id="JANFWR010000008">
    <property type="protein sequence ID" value="MCW0399025.1"/>
    <property type="molecule type" value="Genomic_DNA"/>
</dbReference>
<feature type="domain" description="DUF6434" evidence="1">
    <location>
        <begin position="2"/>
        <end position="34"/>
    </location>
</feature>
<dbReference type="Proteomes" id="UP001320843">
    <property type="component" value="Unassembled WGS sequence"/>
</dbReference>
<dbReference type="InterPro" id="IPR045492">
    <property type="entry name" value="DUF6434"/>
</dbReference>
<dbReference type="Pfam" id="PF20026">
    <property type="entry name" value="DUF6434"/>
    <property type="match status" value="1"/>
</dbReference>
<keyword evidence="3" id="KW-1185">Reference proteome</keyword>
<evidence type="ECO:0000259" key="1">
    <source>
        <dbReference type="Pfam" id="PF20026"/>
    </source>
</evidence>
<name>A0ABT3DVJ9_9XANT</name>
<gene>
    <name evidence="2" type="ORF">NB700_001581</name>
</gene>
<comment type="caution">
    <text evidence="2">The sequence shown here is derived from an EMBL/GenBank/DDBJ whole genome shotgun (WGS) entry which is preliminary data.</text>
</comment>
<proteinExistence type="predicted"/>
<organism evidence="2 3">
    <name type="scientific">Xanthomonas sacchari</name>
    <dbReference type="NCBI Taxonomy" id="56458"/>
    <lineage>
        <taxon>Bacteria</taxon>
        <taxon>Pseudomonadati</taxon>
        <taxon>Pseudomonadota</taxon>
        <taxon>Gammaproteobacteria</taxon>
        <taxon>Lysobacterales</taxon>
        <taxon>Lysobacteraceae</taxon>
        <taxon>Xanthomonas</taxon>
    </lineage>
</organism>